<reference evidence="15" key="2">
    <citation type="submission" date="2018-05" db="EMBL/GenBank/DDBJ databases">
        <title>OmerRS3 (Oryza meridionalis Reference Sequence Version 3).</title>
        <authorList>
            <person name="Zhang J."/>
            <person name="Kudrna D."/>
            <person name="Lee S."/>
            <person name="Talag J."/>
            <person name="Welchert J."/>
            <person name="Wing R.A."/>
        </authorList>
    </citation>
    <scope>NUCLEOTIDE SEQUENCE [LARGE SCALE GENOMIC DNA]</scope>
    <source>
        <strain evidence="15">cv. OR44</strain>
    </source>
</reference>
<keyword evidence="4 12" id="KW-0813">Transport</keyword>
<dbReference type="CDD" id="cd09254">
    <property type="entry name" value="AP_delta-COPI_MHD"/>
    <property type="match status" value="1"/>
</dbReference>
<dbReference type="FunFam" id="2.60.40.1170:FF:000015">
    <property type="entry name" value="Coatomer subunit delta"/>
    <property type="match status" value="1"/>
</dbReference>
<evidence type="ECO:0000256" key="13">
    <source>
        <dbReference type="SAM" id="MobiDB-lite"/>
    </source>
</evidence>
<dbReference type="GO" id="GO:0006890">
    <property type="term" value="P:retrograde vesicle-mediated transport, Golgi to endoplasmic reticulum"/>
    <property type="evidence" value="ECO:0007669"/>
    <property type="project" value="UniProtKB-UniRule"/>
</dbReference>
<dbReference type="GO" id="GO:0003677">
    <property type="term" value="F:DNA binding"/>
    <property type="evidence" value="ECO:0007669"/>
    <property type="project" value="InterPro"/>
</dbReference>
<comment type="similarity">
    <text evidence="2 12">Belongs to the adaptor complexes medium subunit family. Delta-COP subfamily.</text>
</comment>
<evidence type="ECO:0000256" key="11">
    <source>
        <dbReference type="ARBA" id="ARBA00025536"/>
    </source>
</evidence>
<dbReference type="GO" id="GO:0006888">
    <property type="term" value="P:endoplasmic reticulum to Golgi vesicle-mediated transport"/>
    <property type="evidence" value="ECO:0007669"/>
    <property type="project" value="TreeGrafter"/>
</dbReference>
<feature type="region of interest" description="Disordered" evidence="13">
    <location>
        <begin position="401"/>
        <end position="430"/>
    </location>
</feature>
<dbReference type="PANTHER" id="PTHR10121:SF0">
    <property type="entry name" value="COATOMER SUBUNIT DELTA"/>
    <property type="match status" value="1"/>
</dbReference>
<dbReference type="GO" id="GO:0051645">
    <property type="term" value="P:Golgi localization"/>
    <property type="evidence" value="ECO:0007669"/>
    <property type="project" value="TreeGrafter"/>
</dbReference>
<evidence type="ECO:0000256" key="3">
    <source>
        <dbReference type="ARBA" id="ARBA00011775"/>
    </source>
</evidence>
<feature type="domain" description="MHD" evidence="14">
    <location>
        <begin position="471"/>
        <end position="720"/>
    </location>
</feature>
<dbReference type="EnsemblPlants" id="OMERI08G10490.1">
    <property type="protein sequence ID" value="OMERI08G10490.1"/>
    <property type="gene ID" value="OMERI08G10490"/>
</dbReference>
<evidence type="ECO:0000256" key="2">
    <source>
        <dbReference type="ARBA" id="ARBA00010516"/>
    </source>
</evidence>
<dbReference type="eggNOG" id="KOG2635">
    <property type="taxonomic scope" value="Eukaryota"/>
</dbReference>
<keyword evidence="7 12" id="KW-0653">Protein transport</keyword>
<evidence type="ECO:0000256" key="10">
    <source>
        <dbReference type="ARBA" id="ARBA00023329"/>
    </source>
</evidence>
<evidence type="ECO:0000256" key="6">
    <source>
        <dbReference type="ARBA" id="ARBA00022892"/>
    </source>
</evidence>
<dbReference type="GO" id="GO:0000139">
    <property type="term" value="C:Golgi membrane"/>
    <property type="evidence" value="ECO:0007669"/>
    <property type="project" value="UniProtKB-SubCell"/>
</dbReference>
<protein>
    <recommendedName>
        <fullName evidence="12">Coatomer subunit delta</fullName>
    </recommendedName>
</protein>
<reference evidence="15" key="1">
    <citation type="submission" date="2015-04" db="UniProtKB">
        <authorList>
            <consortium name="EnsemblPlants"/>
        </authorList>
    </citation>
    <scope>IDENTIFICATION</scope>
</reference>
<dbReference type="InterPro" id="IPR027059">
    <property type="entry name" value="Coatomer_dsu"/>
</dbReference>
<evidence type="ECO:0000313" key="16">
    <source>
        <dbReference type="Proteomes" id="UP000008021"/>
    </source>
</evidence>
<dbReference type="SUPFAM" id="SSF64356">
    <property type="entry name" value="SNARE-like"/>
    <property type="match status" value="1"/>
</dbReference>
<keyword evidence="16" id="KW-1185">Reference proteome</keyword>
<dbReference type="Gene3D" id="2.60.40.1170">
    <property type="entry name" value="Mu homology domain, subdomain B"/>
    <property type="match status" value="2"/>
</dbReference>
<dbReference type="Pfam" id="PF00928">
    <property type="entry name" value="Adap_comp_sub"/>
    <property type="match status" value="1"/>
</dbReference>
<dbReference type="InterPro" id="IPR011012">
    <property type="entry name" value="Longin-like_dom_sf"/>
</dbReference>
<dbReference type="FunFam" id="2.60.40.1170:FF:000007">
    <property type="entry name" value="Coatomer subunit delta"/>
    <property type="match status" value="1"/>
</dbReference>
<keyword evidence="9 12" id="KW-0472">Membrane</keyword>
<dbReference type="InterPro" id="IPR028565">
    <property type="entry name" value="MHD"/>
</dbReference>
<dbReference type="SUPFAM" id="SSF49447">
    <property type="entry name" value="Second domain of Mu2 adaptin subunit (ap50) of ap2 adaptor"/>
    <property type="match status" value="1"/>
</dbReference>
<dbReference type="GO" id="GO:0015031">
    <property type="term" value="P:protein transport"/>
    <property type="evidence" value="ECO:0007669"/>
    <property type="project" value="UniProtKB-KW"/>
</dbReference>
<keyword evidence="8 12" id="KW-0333">Golgi apparatus</keyword>
<dbReference type="GO" id="GO:0030126">
    <property type="term" value="C:COPI vesicle coat"/>
    <property type="evidence" value="ECO:0007669"/>
    <property type="project" value="UniProtKB-UniRule"/>
</dbReference>
<evidence type="ECO:0000256" key="8">
    <source>
        <dbReference type="ARBA" id="ARBA00023034"/>
    </source>
</evidence>
<sequence length="793" mass="89059">MCQLFCHVLNGLLHVGPDSGLQKKWAWPRSHARGASQLAALQIYALQPRNRALMKNQHNEGIRLVSSFRLLFVGPGFKTRETTCVFYEIWAIKSTLDQNYSNEEDAGIVRMVDVMKRKFQDYWNISCLTLSVPVILDPWFKYSYVKFRFVQAFGDVANNKLSEVKKAIEQLFSDHSPKVCHLWTWAVNSSGTDKVVLAASIISKSGKALVSRQYIDMTRIRIEGLLAAFPKLVGNGKQHTYIETENVRYICIHLLQLRVSYVESLIYPHGLLNLNNVKVPEYCPSLDDDGVCKTAFELIFAFDEAISLGNKEKVTIQQVKEYCEMDSVEEMEYKQMMQEKIKETKDFMKKKVIEIEKTRMEKGKHNKGGYSSISGPQVIEKSFNDMSISCTGFGSGSGLGGLNTDTDTFTSRPKGRTSGGTTDAGKGIGMKLGNTKKTNQFLESLKAEGEVIMEDFQPCSLQSRSSPLPPSDPVTVAVEEKLNVAVKRDGGVNNFDVQGTLALQVLNDADGLILLQIESQDIPGLSFKTHPNINKDLFNSQQILGAKDPIRPFPSGQNETPLVKWRIQGMNESSLPLSVNCWPSILGNETYVNIEYEASEMFDLHSVIISIPLPALREAPRVRQIDGEWKYDSRNSVLEWSIILIDQSNRSGSMEFVVPPADPSMFYPISVGFSASNTFSNVKVTGIRPLKEGSNPPKYSQRVSDDSTHVSGDTCKYHVILIRYHAISTTYRVILARYHVKPVRYQTISITYCVILTRFYAIPVPGIRPLKEGSNPPKYSQRVRLVADNYQVV</sequence>
<evidence type="ECO:0000256" key="1">
    <source>
        <dbReference type="ARBA" id="ARBA00004255"/>
    </source>
</evidence>
<dbReference type="PROSITE" id="PS51072">
    <property type="entry name" value="MHD"/>
    <property type="match status" value="1"/>
</dbReference>
<evidence type="ECO:0000313" key="15">
    <source>
        <dbReference type="EnsemblPlants" id="OMERI08G10490.1"/>
    </source>
</evidence>
<keyword evidence="5 12" id="KW-0963">Cytoplasm</keyword>
<dbReference type="PANTHER" id="PTHR10121">
    <property type="entry name" value="COATOMER SUBUNIT DELTA"/>
    <property type="match status" value="1"/>
</dbReference>
<evidence type="ECO:0000256" key="5">
    <source>
        <dbReference type="ARBA" id="ARBA00022490"/>
    </source>
</evidence>
<dbReference type="AlphaFoldDB" id="A0A0E0EKW0"/>
<evidence type="ECO:0000256" key="9">
    <source>
        <dbReference type="ARBA" id="ARBA00023136"/>
    </source>
</evidence>
<evidence type="ECO:0000259" key="14">
    <source>
        <dbReference type="PROSITE" id="PS51072"/>
    </source>
</evidence>
<dbReference type="InterPro" id="IPR025525">
    <property type="entry name" value="hAT-like_transposase_RNase-H"/>
</dbReference>
<comment type="subunit">
    <text evidence="3 12">Oligomeric complex that consists of at least the alpha, beta, beta', gamma, delta, epsilon and zeta subunits.</text>
</comment>
<evidence type="ECO:0000256" key="7">
    <source>
        <dbReference type="ARBA" id="ARBA00022927"/>
    </source>
</evidence>
<comment type="subcellular location">
    <subcellularLocation>
        <location evidence="12">Cytoplasm</location>
    </subcellularLocation>
    <subcellularLocation>
        <location evidence="1 12">Golgi apparatus membrane</location>
        <topology evidence="1 12">Peripheral membrane protein</topology>
        <orientation evidence="1 12">Cytoplasmic side</orientation>
    </subcellularLocation>
    <subcellularLocation>
        <location evidence="12">Cytoplasmic vesicle</location>
        <location evidence="12">COPI-coated vesicle membrane</location>
        <topology evidence="12">Peripheral membrane protein</topology>
        <orientation evidence="12">Cytoplasmic side</orientation>
    </subcellularLocation>
</comment>
<keyword evidence="10" id="KW-0968">Cytoplasmic vesicle</keyword>
<organism evidence="15">
    <name type="scientific">Oryza meridionalis</name>
    <dbReference type="NCBI Taxonomy" id="40149"/>
    <lineage>
        <taxon>Eukaryota</taxon>
        <taxon>Viridiplantae</taxon>
        <taxon>Streptophyta</taxon>
        <taxon>Embryophyta</taxon>
        <taxon>Tracheophyta</taxon>
        <taxon>Spermatophyta</taxon>
        <taxon>Magnoliopsida</taxon>
        <taxon>Liliopsida</taxon>
        <taxon>Poales</taxon>
        <taxon>Poaceae</taxon>
        <taxon>BOP clade</taxon>
        <taxon>Oryzoideae</taxon>
        <taxon>Oryzeae</taxon>
        <taxon>Oryzinae</taxon>
        <taxon>Oryza</taxon>
    </lineage>
</organism>
<dbReference type="Proteomes" id="UP000008021">
    <property type="component" value="Chromosome 8"/>
</dbReference>
<proteinExistence type="inferred from homology"/>
<evidence type="ECO:0000256" key="12">
    <source>
        <dbReference type="RuleBase" id="RU366052"/>
    </source>
</evidence>
<keyword evidence="6 12" id="KW-0931">ER-Golgi transport</keyword>
<dbReference type="Pfam" id="PF14372">
    <property type="entry name" value="hAT-like_RNase-H"/>
    <property type="match status" value="1"/>
</dbReference>
<comment type="function">
    <text evidence="11">The coatomer is a cytosolic protein complex that binds to dilysine motifs and reversibly associates with Golgi non-clathrin-coated vesicles, which further mediate biosynthetic protein transport from the ER, via the Golgi up to the trans Golgi network. Coatomer complex is required for budding from Golgi membranes, and is essential for the retrograde Golgi-to-ER transport of dilysine-tagged proteins.</text>
</comment>
<name>A0A0E0EKW0_9ORYZ</name>
<dbReference type="CDD" id="cd14830">
    <property type="entry name" value="Delta_COP_N"/>
    <property type="match status" value="1"/>
</dbReference>
<evidence type="ECO:0000256" key="4">
    <source>
        <dbReference type="ARBA" id="ARBA00022448"/>
    </source>
</evidence>
<dbReference type="InterPro" id="IPR036168">
    <property type="entry name" value="AP2_Mu_C_sf"/>
</dbReference>
<accession>A0A0E0EKW0</accession>
<dbReference type="Gramene" id="OMERI08G10490.1">
    <property type="protein sequence ID" value="OMERI08G10490.1"/>
    <property type="gene ID" value="OMERI08G10490"/>
</dbReference>